<evidence type="ECO:0000313" key="1">
    <source>
        <dbReference type="EMBL" id="CAG8528016.1"/>
    </source>
</evidence>
<dbReference type="OrthoDB" id="9989112at2759"/>
<sequence>MTLLQAPLSIPLESTLKIFDTSGQERFRTITTSKYLAYLIIFAKRSL</sequence>
<gene>
    <name evidence="1" type="ORF">RFULGI_LOCUS3662</name>
</gene>
<reference evidence="1" key="1">
    <citation type="submission" date="2021-06" db="EMBL/GenBank/DDBJ databases">
        <authorList>
            <person name="Kallberg Y."/>
            <person name="Tangrot J."/>
            <person name="Rosling A."/>
        </authorList>
    </citation>
    <scope>NUCLEOTIDE SEQUENCE</scope>
    <source>
        <strain evidence="1">IN212</strain>
    </source>
</reference>
<comment type="caution">
    <text evidence="1">The sequence shown here is derived from an EMBL/GenBank/DDBJ whole genome shotgun (WGS) entry which is preliminary data.</text>
</comment>
<dbReference type="EMBL" id="CAJVPZ010003288">
    <property type="protein sequence ID" value="CAG8528016.1"/>
    <property type="molecule type" value="Genomic_DNA"/>
</dbReference>
<proteinExistence type="predicted"/>
<protein>
    <submittedName>
        <fullName evidence="1">9802_t:CDS:1</fullName>
    </submittedName>
</protein>
<evidence type="ECO:0000313" key="2">
    <source>
        <dbReference type="Proteomes" id="UP000789396"/>
    </source>
</evidence>
<organism evidence="1 2">
    <name type="scientific">Racocetra fulgida</name>
    <dbReference type="NCBI Taxonomy" id="60492"/>
    <lineage>
        <taxon>Eukaryota</taxon>
        <taxon>Fungi</taxon>
        <taxon>Fungi incertae sedis</taxon>
        <taxon>Mucoromycota</taxon>
        <taxon>Glomeromycotina</taxon>
        <taxon>Glomeromycetes</taxon>
        <taxon>Diversisporales</taxon>
        <taxon>Gigasporaceae</taxon>
        <taxon>Racocetra</taxon>
    </lineage>
</organism>
<dbReference type="Proteomes" id="UP000789396">
    <property type="component" value="Unassembled WGS sequence"/>
</dbReference>
<keyword evidence="2" id="KW-1185">Reference proteome</keyword>
<dbReference type="AlphaFoldDB" id="A0A9N9AF37"/>
<name>A0A9N9AF37_9GLOM</name>
<accession>A0A9N9AF37</accession>